<dbReference type="PANTHER" id="PTHR43553:SF27">
    <property type="entry name" value="ENERGY-COUPLING FACTOR TRANSPORTER ATP-BINDING PROTEIN ECFA2"/>
    <property type="match status" value="1"/>
</dbReference>
<dbReference type="InterPro" id="IPR050095">
    <property type="entry name" value="ECF_ABC_transporter_ATP-bd"/>
</dbReference>
<keyword evidence="6" id="KW-1278">Translocase</keyword>
<evidence type="ECO:0000256" key="5">
    <source>
        <dbReference type="ARBA" id="ARBA00022840"/>
    </source>
</evidence>
<dbReference type="GO" id="GO:0043190">
    <property type="term" value="C:ATP-binding cassette (ABC) transporter complex"/>
    <property type="evidence" value="ECO:0007669"/>
    <property type="project" value="TreeGrafter"/>
</dbReference>
<dbReference type="SMART" id="SM00382">
    <property type="entry name" value="AAA"/>
    <property type="match status" value="1"/>
</dbReference>
<protein>
    <submittedName>
        <fullName evidence="9">ABC transporter ATP-binding protein</fullName>
    </submittedName>
</protein>
<dbReference type="GO" id="GO:0042626">
    <property type="term" value="F:ATPase-coupled transmembrane transporter activity"/>
    <property type="evidence" value="ECO:0007669"/>
    <property type="project" value="TreeGrafter"/>
</dbReference>
<dbReference type="InterPro" id="IPR015856">
    <property type="entry name" value="ABC_transpr_CbiO/EcfA_su"/>
</dbReference>
<keyword evidence="7" id="KW-0472">Membrane</keyword>
<keyword evidence="3" id="KW-1003">Cell membrane</keyword>
<dbReference type="Pfam" id="PF00005">
    <property type="entry name" value="ABC_tran"/>
    <property type="match status" value="1"/>
</dbReference>
<evidence type="ECO:0000256" key="6">
    <source>
        <dbReference type="ARBA" id="ARBA00022967"/>
    </source>
</evidence>
<evidence type="ECO:0000256" key="4">
    <source>
        <dbReference type="ARBA" id="ARBA00022741"/>
    </source>
</evidence>
<evidence type="ECO:0000259" key="8">
    <source>
        <dbReference type="PROSITE" id="PS50893"/>
    </source>
</evidence>
<comment type="subcellular location">
    <subcellularLocation>
        <location evidence="1">Cell membrane</location>
        <topology evidence="1">Peripheral membrane protein</topology>
    </subcellularLocation>
</comment>
<accession>A0A7C4Y4X8</accession>
<feature type="domain" description="ABC transporter" evidence="8">
    <location>
        <begin position="2"/>
        <end position="226"/>
    </location>
</feature>
<dbReference type="AlphaFoldDB" id="A0A7C4Y4X8"/>
<dbReference type="GO" id="GO:0005524">
    <property type="term" value="F:ATP binding"/>
    <property type="evidence" value="ECO:0007669"/>
    <property type="project" value="UniProtKB-KW"/>
</dbReference>
<keyword evidence="5 9" id="KW-0067">ATP-binding</keyword>
<dbReference type="CDD" id="cd03225">
    <property type="entry name" value="ABC_cobalt_CbiO_domain1"/>
    <property type="match status" value="1"/>
</dbReference>
<evidence type="ECO:0000256" key="7">
    <source>
        <dbReference type="ARBA" id="ARBA00023136"/>
    </source>
</evidence>
<evidence type="ECO:0000256" key="3">
    <source>
        <dbReference type="ARBA" id="ARBA00022475"/>
    </source>
</evidence>
<dbReference type="Gene3D" id="3.40.50.300">
    <property type="entry name" value="P-loop containing nucleotide triphosphate hydrolases"/>
    <property type="match status" value="1"/>
</dbReference>
<reference evidence="9" key="1">
    <citation type="journal article" date="2020" name="mSystems">
        <title>Genome- and Community-Level Interaction Insights into Carbon Utilization and Element Cycling Functions of Hydrothermarchaeota in Hydrothermal Sediment.</title>
        <authorList>
            <person name="Zhou Z."/>
            <person name="Liu Y."/>
            <person name="Xu W."/>
            <person name="Pan J."/>
            <person name="Luo Z.H."/>
            <person name="Li M."/>
        </authorList>
    </citation>
    <scope>NUCLEOTIDE SEQUENCE [LARGE SCALE GENOMIC DNA]</scope>
    <source>
        <strain evidence="9">SpSt-780</strain>
    </source>
</reference>
<comment type="caution">
    <text evidence="9">The sequence shown here is derived from an EMBL/GenBank/DDBJ whole genome shotgun (WGS) entry which is preliminary data.</text>
</comment>
<dbReference type="EMBL" id="DTHG01000008">
    <property type="protein sequence ID" value="HGW91063.1"/>
    <property type="molecule type" value="Genomic_DNA"/>
</dbReference>
<evidence type="ECO:0000256" key="2">
    <source>
        <dbReference type="ARBA" id="ARBA00022448"/>
    </source>
</evidence>
<organism evidence="9">
    <name type="scientific">candidate division WOR-3 bacterium</name>
    <dbReference type="NCBI Taxonomy" id="2052148"/>
    <lineage>
        <taxon>Bacteria</taxon>
        <taxon>Bacteria division WOR-3</taxon>
    </lineage>
</organism>
<evidence type="ECO:0000313" key="9">
    <source>
        <dbReference type="EMBL" id="HGW91063.1"/>
    </source>
</evidence>
<keyword evidence="2" id="KW-0813">Transport</keyword>
<dbReference type="InterPro" id="IPR003439">
    <property type="entry name" value="ABC_transporter-like_ATP-bd"/>
</dbReference>
<dbReference type="GO" id="GO:0016887">
    <property type="term" value="F:ATP hydrolysis activity"/>
    <property type="evidence" value="ECO:0007669"/>
    <property type="project" value="InterPro"/>
</dbReference>
<dbReference type="InterPro" id="IPR027417">
    <property type="entry name" value="P-loop_NTPase"/>
</dbReference>
<sequence>MIELKDICYKDILKNINLTIDFRDKIVLAGPNGSGKTLLSLIISGIIEPTSGEVILDGKNIKDMELKELRKKIGIVFQEPEMQFVTMSVEKEIEFGMQNLQFPKYEIDDTKEYILDRFSLKDIRNNSPFEISGGEKQIVALASIIAMKPSFIIFDEVTSFLDMKYKKMIYNFIWNYPGGFIWITQDFDEFVLGKTLIMLEKGKIVFTDDIEKMIKEEKLPTSEILIRKKIKEEGLERYL</sequence>
<dbReference type="SUPFAM" id="SSF52540">
    <property type="entry name" value="P-loop containing nucleoside triphosphate hydrolases"/>
    <property type="match status" value="1"/>
</dbReference>
<gene>
    <name evidence="9" type="ORF">ENV67_00795</name>
</gene>
<name>A0A7C4Y4X8_UNCW3</name>
<dbReference type="PANTHER" id="PTHR43553">
    <property type="entry name" value="HEAVY METAL TRANSPORTER"/>
    <property type="match status" value="1"/>
</dbReference>
<evidence type="ECO:0000256" key="1">
    <source>
        <dbReference type="ARBA" id="ARBA00004202"/>
    </source>
</evidence>
<dbReference type="PROSITE" id="PS50893">
    <property type="entry name" value="ABC_TRANSPORTER_2"/>
    <property type="match status" value="1"/>
</dbReference>
<dbReference type="InterPro" id="IPR003593">
    <property type="entry name" value="AAA+_ATPase"/>
</dbReference>
<keyword evidence="4" id="KW-0547">Nucleotide-binding</keyword>
<proteinExistence type="predicted"/>